<dbReference type="InterPro" id="IPR020103">
    <property type="entry name" value="PsdUridine_synth_cat_dom_sf"/>
</dbReference>
<dbReference type="GO" id="GO:0003723">
    <property type="term" value="F:RNA binding"/>
    <property type="evidence" value="ECO:0007669"/>
    <property type="project" value="UniProtKB-KW"/>
</dbReference>
<dbReference type="InterPro" id="IPR050188">
    <property type="entry name" value="RluA_PseudoU_synthase"/>
</dbReference>
<dbReference type="PROSITE" id="PS50889">
    <property type="entry name" value="S4"/>
    <property type="match status" value="1"/>
</dbReference>
<feature type="region of interest" description="Disordered" evidence="6">
    <location>
        <begin position="309"/>
        <end position="334"/>
    </location>
</feature>
<reference evidence="9" key="1">
    <citation type="submission" date="2018-09" db="EMBL/GenBank/DDBJ databases">
        <authorList>
            <person name="Livingstone P.G."/>
            <person name="Whitworth D.E."/>
        </authorList>
    </citation>
    <scope>NUCLEOTIDE SEQUENCE [LARGE SCALE GENOMIC DNA]</scope>
    <source>
        <strain evidence="9">CA040B</strain>
    </source>
</reference>
<gene>
    <name evidence="8" type="ORF">D7X12_24405</name>
</gene>
<dbReference type="CDD" id="cd00165">
    <property type="entry name" value="S4"/>
    <property type="match status" value="1"/>
</dbReference>
<protein>
    <recommendedName>
        <fullName evidence="5">Pseudouridine synthase</fullName>
        <ecNumber evidence="5">5.4.99.-</ecNumber>
    </recommendedName>
</protein>
<dbReference type="InterPro" id="IPR036986">
    <property type="entry name" value="S4_RNA-bd_sf"/>
</dbReference>
<evidence type="ECO:0000259" key="7">
    <source>
        <dbReference type="SMART" id="SM00363"/>
    </source>
</evidence>
<dbReference type="SUPFAM" id="SSF55174">
    <property type="entry name" value="Alpha-L RNA-binding motif"/>
    <property type="match status" value="1"/>
</dbReference>
<dbReference type="Proteomes" id="UP000273405">
    <property type="component" value="Unassembled WGS sequence"/>
</dbReference>
<comment type="catalytic activity">
    <reaction evidence="5">
        <text>a uridine in RNA = a pseudouridine in RNA</text>
        <dbReference type="Rhea" id="RHEA:48348"/>
        <dbReference type="Rhea" id="RHEA-COMP:12068"/>
        <dbReference type="Rhea" id="RHEA-COMP:12069"/>
        <dbReference type="ChEBI" id="CHEBI:65314"/>
        <dbReference type="ChEBI" id="CHEBI:65315"/>
    </reaction>
</comment>
<dbReference type="PANTHER" id="PTHR21600">
    <property type="entry name" value="MITOCHONDRIAL RNA PSEUDOURIDINE SYNTHASE"/>
    <property type="match status" value="1"/>
</dbReference>
<evidence type="ECO:0000313" key="9">
    <source>
        <dbReference type="Proteomes" id="UP000273405"/>
    </source>
</evidence>
<evidence type="ECO:0000313" key="8">
    <source>
        <dbReference type="EMBL" id="RKH39159.1"/>
    </source>
</evidence>
<dbReference type="AlphaFoldDB" id="A0A3A8N6M6"/>
<dbReference type="RefSeq" id="WP_120627677.1">
    <property type="nucleotide sequence ID" value="NZ_RAWG01000172.1"/>
</dbReference>
<dbReference type="Gene3D" id="3.30.2350.10">
    <property type="entry name" value="Pseudouridine synthase"/>
    <property type="match status" value="1"/>
</dbReference>
<accession>A0A3A8N6M6</accession>
<dbReference type="CDD" id="cd02869">
    <property type="entry name" value="PseudoU_synth_RluA_like"/>
    <property type="match status" value="1"/>
</dbReference>
<feature type="domain" description="RNA-binding S4" evidence="7">
    <location>
        <begin position="18"/>
        <end position="76"/>
    </location>
</feature>
<evidence type="ECO:0000256" key="6">
    <source>
        <dbReference type="SAM" id="MobiDB-lite"/>
    </source>
</evidence>
<dbReference type="OrthoDB" id="128480at2"/>
<proteinExistence type="inferred from homology"/>
<evidence type="ECO:0000256" key="3">
    <source>
        <dbReference type="PIRSR" id="PIRSR606225-1"/>
    </source>
</evidence>
<dbReference type="GO" id="GO:0000455">
    <property type="term" value="P:enzyme-directed rRNA pseudouridine synthesis"/>
    <property type="evidence" value="ECO:0007669"/>
    <property type="project" value="TreeGrafter"/>
</dbReference>
<evidence type="ECO:0000256" key="4">
    <source>
        <dbReference type="PROSITE-ProRule" id="PRU00182"/>
    </source>
</evidence>
<dbReference type="GO" id="GO:0120159">
    <property type="term" value="F:rRNA pseudouridine synthase activity"/>
    <property type="evidence" value="ECO:0007669"/>
    <property type="project" value="UniProtKB-ARBA"/>
</dbReference>
<feature type="active site" evidence="3">
    <location>
        <position position="141"/>
    </location>
</feature>
<sequence length="334" mass="35404">MSTATTHTLTVAADKAGQRVDLFVGEALGLSRARMKRLFDEGQVRVNGRPAKKGLMVAGGQQISVTVEETTREAVPDADFPLVILHEDASLIFVDKPAGRPSHPLQPGETGTVANALVARYPECAQASQDPREGGLCHRLDVETSGVLAAARTREAWTSVREAFSGRAVDKRYIALVTGPLADEGEVDVPLRHHPRHPDRVEPAPHGAEDAREAVSHFRVLARAQDYSLVEVRILTGVLHQVRAHLAGVGAPLVGDALYGGREAPELGRFFLHARSLTLPHPVTKEPVRVQSPLPQDLVAELGRHGLTLPETAPEGAALGAAPGAASGATGPSP</sequence>
<dbReference type="InterPro" id="IPR002942">
    <property type="entry name" value="S4_RNA-bd"/>
</dbReference>
<evidence type="ECO:0000256" key="5">
    <source>
        <dbReference type="RuleBase" id="RU362028"/>
    </source>
</evidence>
<comment type="similarity">
    <text evidence="1 5">Belongs to the pseudouridine synthase RluA family.</text>
</comment>
<keyword evidence="9" id="KW-1185">Reference proteome</keyword>
<dbReference type="InterPro" id="IPR006225">
    <property type="entry name" value="PsdUridine_synth_RluC/D"/>
</dbReference>
<keyword evidence="4" id="KW-0694">RNA-binding</keyword>
<dbReference type="Gene3D" id="3.10.290.10">
    <property type="entry name" value="RNA-binding S4 domain"/>
    <property type="match status" value="1"/>
</dbReference>
<dbReference type="Pfam" id="PF00849">
    <property type="entry name" value="PseudoU_synth_2"/>
    <property type="match status" value="1"/>
</dbReference>
<name>A0A3A8N6M6_9BACT</name>
<feature type="compositionally biased region" description="Low complexity" evidence="6">
    <location>
        <begin position="310"/>
        <end position="334"/>
    </location>
</feature>
<comment type="caution">
    <text evidence="8">The sequence shown here is derived from an EMBL/GenBank/DDBJ whole genome shotgun (WGS) entry which is preliminary data.</text>
</comment>
<dbReference type="PANTHER" id="PTHR21600:SF44">
    <property type="entry name" value="RIBOSOMAL LARGE SUBUNIT PSEUDOURIDINE SYNTHASE D"/>
    <property type="match status" value="1"/>
</dbReference>
<keyword evidence="2 5" id="KW-0413">Isomerase</keyword>
<dbReference type="EC" id="5.4.99.-" evidence="5"/>
<organism evidence="8 9">
    <name type="scientific">Corallococcus sicarius</name>
    <dbReference type="NCBI Taxonomy" id="2316726"/>
    <lineage>
        <taxon>Bacteria</taxon>
        <taxon>Pseudomonadati</taxon>
        <taxon>Myxococcota</taxon>
        <taxon>Myxococcia</taxon>
        <taxon>Myxococcales</taxon>
        <taxon>Cystobacterineae</taxon>
        <taxon>Myxococcaceae</taxon>
        <taxon>Corallococcus</taxon>
    </lineage>
</organism>
<dbReference type="NCBIfam" id="TIGR00005">
    <property type="entry name" value="rluA_subfam"/>
    <property type="match status" value="1"/>
</dbReference>
<comment type="function">
    <text evidence="5">Responsible for synthesis of pseudouridine from uracil.</text>
</comment>
<dbReference type="SUPFAM" id="SSF55120">
    <property type="entry name" value="Pseudouridine synthase"/>
    <property type="match status" value="1"/>
</dbReference>
<evidence type="ECO:0000256" key="1">
    <source>
        <dbReference type="ARBA" id="ARBA00010876"/>
    </source>
</evidence>
<dbReference type="EMBL" id="RAWG01000172">
    <property type="protein sequence ID" value="RKH39159.1"/>
    <property type="molecule type" value="Genomic_DNA"/>
</dbReference>
<evidence type="ECO:0000256" key="2">
    <source>
        <dbReference type="ARBA" id="ARBA00023235"/>
    </source>
</evidence>
<dbReference type="SMART" id="SM00363">
    <property type="entry name" value="S4"/>
    <property type="match status" value="1"/>
</dbReference>
<dbReference type="InterPro" id="IPR006145">
    <property type="entry name" value="PsdUridine_synth_RsuA/RluA"/>
</dbReference>